<dbReference type="PANTHER" id="PTHR11632">
    <property type="entry name" value="SUCCINATE DEHYDROGENASE 2 FLAVOPROTEIN SUBUNIT"/>
    <property type="match status" value="1"/>
</dbReference>
<evidence type="ECO:0000259" key="22">
    <source>
        <dbReference type="Pfam" id="PF02910"/>
    </source>
</evidence>
<dbReference type="InParanoid" id="A0A3M0CGZ0"/>
<keyword evidence="9 18" id="KW-0285">Flavoprotein</keyword>
<keyword evidence="12 20" id="KW-0560">Oxidoreductase</keyword>
<evidence type="ECO:0000256" key="11">
    <source>
        <dbReference type="ARBA" id="ARBA00022982"/>
    </source>
</evidence>
<keyword evidence="11 20" id="KW-0249">Electron transport</keyword>
<dbReference type="GO" id="GO:0022900">
    <property type="term" value="P:electron transport chain"/>
    <property type="evidence" value="ECO:0007669"/>
    <property type="project" value="UniProtKB-UniRule"/>
</dbReference>
<keyword evidence="10 18" id="KW-0274">FAD</keyword>
<keyword evidence="13 20" id="KW-0472">Membrane</keyword>
<protein>
    <recommendedName>
        <fullName evidence="6 15">Succinate dehydrogenase flavoprotein subunit</fullName>
        <ecNumber evidence="5 20">1.3.5.1</ecNumber>
    </recommendedName>
</protein>
<keyword evidence="20" id="KW-0997">Cell inner membrane</keyword>
<dbReference type="InterPro" id="IPR037099">
    <property type="entry name" value="Fum_R/Succ_DH_flav-like_C_sf"/>
</dbReference>
<dbReference type="InterPro" id="IPR015939">
    <property type="entry name" value="Fum_Rdtase/Succ_DH_flav-like_C"/>
</dbReference>
<evidence type="ECO:0000256" key="17">
    <source>
        <dbReference type="PIRSR" id="PIRSR611281-2"/>
    </source>
</evidence>
<comment type="subcellular location">
    <subcellularLocation>
        <location evidence="1 20">Cell inner membrane</location>
        <topology evidence="1 20">Peripheral membrane protein</topology>
        <orientation evidence="1 20">Cytoplasmic side</orientation>
    </subcellularLocation>
</comment>
<gene>
    <name evidence="23" type="ORF">BXY39_1881</name>
</gene>
<dbReference type="SUPFAM" id="SSF46977">
    <property type="entry name" value="Succinate dehydrogenase/fumarate reductase flavoprotein C-terminal domain"/>
    <property type="match status" value="1"/>
</dbReference>
<feature type="domain" description="FAD-dependent oxidoreductase 2 FAD-binding" evidence="21">
    <location>
        <begin position="17"/>
        <end position="412"/>
    </location>
</feature>
<dbReference type="Gene3D" id="4.10.80.40">
    <property type="entry name" value="succinate dehydrogenase protein domain"/>
    <property type="match status" value="1"/>
</dbReference>
<reference evidence="23 24" key="1">
    <citation type="submission" date="2018-10" db="EMBL/GenBank/DDBJ databases">
        <title>Genomic Encyclopedia of Archaeal and Bacterial Type Strains, Phase II (KMG-II): from individual species to whole genera.</title>
        <authorList>
            <person name="Goeker M."/>
        </authorList>
    </citation>
    <scope>NUCLEOTIDE SEQUENCE [LARGE SCALE GENOMIC DNA]</scope>
    <source>
        <strain evidence="23 24">DSM 25217</strain>
    </source>
</reference>
<evidence type="ECO:0000256" key="9">
    <source>
        <dbReference type="ARBA" id="ARBA00022630"/>
    </source>
</evidence>
<dbReference type="NCBIfam" id="TIGR01816">
    <property type="entry name" value="sdhA_forward"/>
    <property type="match status" value="1"/>
</dbReference>
<dbReference type="InterPro" id="IPR036188">
    <property type="entry name" value="FAD/NAD-bd_sf"/>
</dbReference>
<evidence type="ECO:0000256" key="13">
    <source>
        <dbReference type="ARBA" id="ARBA00023136"/>
    </source>
</evidence>
<evidence type="ECO:0000256" key="8">
    <source>
        <dbReference type="ARBA" id="ARBA00022532"/>
    </source>
</evidence>
<dbReference type="InterPro" id="IPR030664">
    <property type="entry name" value="SdhA/FrdA/AprA"/>
</dbReference>
<dbReference type="GO" id="GO:0005886">
    <property type="term" value="C:plasma membrane"/>
    <property type="evidence" value="ECO:0007669"/>
    <property type="project" value="UniProtKB-SubCell"/>
</dbReference>
<feature type="binding site" evidence="17">
    <location>
        <position position="361"/>
    </location>
    <ligand>
        <name>substrate</name>
    </ligand>
</feature>
<dbReference type="AlphaFoldDB" id="A0A3M0CGZ0"/>
<dbReference type="GO" id="GO:0006099">
    <property type="term" value="P:tricarboxylic acid cycle"/>
    <property type="evidence" value="ECO:0007669"/>
    <property type="project" value="UniProtKB-UniRule"/>
</dbReference>
<evidence type="ECO:0000256" key="18">
    <source>
        <dbReference type="PIRSR" id="PIRSR611281-3"/>
    </source>
</evidence>
<evidence type="ECO:0000256" key="3">
    <source>
        <dbReference type="ARBA" id="ARBA00008040"/>
    </source>
</evidence>
<keyword evidence="20" id="KW-1003">Cell membrane</keyword>
<dbReference type="InterPro" id="IPR003952">
    <property type="entry name" value="FRD_SDH_FAD_BS"/>
</dbReference>
<comment type="catalytic activity">
    <reaction evidence="14 20">
        <text>a quinone + succinate = fumarate + a quinol</text>
        <dbReference type="Rhea" id="RHEA:40523"/>
        <dbReference type="ChEBI" id="CHEBI:24646"/>
        <dbReference type="ChEBI" id="CHEBI:29806"/>
        <dbReference type="ChEBI" id="CHEBI:30031"/>
        <dbReference type="ChEBI" id="CHEBI:132124"/>
        <dbReference type="EC" id="1.3.5.1"/>
    </reaction>
</comment>
<dbReference type="Gene3D" id="3.50.50.60">
    <property type="entry name" value="FAD/NAD(P)-binding domain"/>
    <property type="match status" value="1"/>
</dbReference>
<dbReference type="GO" id="GO:0050660">
    <property type="term" value="F:flavin adenine dinucleotide binding"/>
    <property type="evidence" value="ECO:0007669"/>
    <property type="project" value="UniProtKB-UniRule"/>
</dbReference>
<comment type="pathway">
    <text evidence="2 20">Carbohydrate metabolism; tricarboxylic acid cycle; fumarate from succinate (bacterial route): step 1/1.</text>
</comment>
<feature type="active site" description="Proton acceptor" evidence="16">
    <location>
        <position position="294"/>
    </location>
</feature>
<evidence type="ECO:0000259" key="21">
    <source>
        <dbReference type="Pfam" id="PF00890"/>
    </source>
</evidence>
<evidence type="ECO:0000313" key="23">
    <source>
        <dbReference type="EMBL" id="RMB07790.1"/>
    </source>
</evidence>
<evidence type="ECO:0000256" key="5">
    <source>
        <dbReference type="ARBA" id="ARBA00012792"/>
    </source>
</evidence>
<dbReference type="EC" id="1.3.5.1" evidence="5 20"/>
<evidence type="ECO:0000256" key="16">
    <source>
        <dbReference type="PIRSR" id="PIRSR000171-1"/>
    </source>
</evidence>
<organism evidence="23 24">
    <name type="scientific">Eilatimonas milleporae</name>
    <dbReference type="NCBI Taxonomy" id="911205"/>
    <lineage>
        <taxon>Bacteria</taxon>
        <taxon>Pseudomonadati</taxon>
        <taxon>Pseudomonadota</taxon>
        <taxon>Alphaproteobacteria</taxon>
        <taxon>Kordiimonadales</taxon>
        <taxon>Kordiimonadaceae</taxon>
        <taxon>Eilatimonas</taxon>
    </lineage>
</organism>
<dbReference type="Pfam" id="PF02910">
    <property type="entry name" value="Succ_DH_flav_C"/>
    <property type="match status" value="1"/>
</dbReference>
<feature type="binding site" evidence="17">
    <location>
        <position position="262"/>
    </location>
    <ligand>
        <name>substrate</name>
    </ligand>
</feature>
<keyword evidence="24" id="KW-1185">Reference proteome</keyword>
<evidence type="ECO:0000256" key="12">
    <source>
        <dbReference type="ARBA" id="ARBA00023002"/>
    </source>
</evidence>
<dbReference type="UniPathway" id="UPA00223">
    <property type="reaction ID" value="UER01005"/>
</dbReference>
<dbReference type="FunFam" id="4.10.80.40:FF:000002">
    <property type="entry name" value="Succinate dehydrogenase [ubiquinone] flavoprotein subunit, mitochondrial"/>
    <property type="match status" value="1"/>
</dbReference>
<dbReference type="InterPro" id="IPR014006">
    <property type="entry name" value="Succ_Dhase_FrdA_Gneg"/>
</dbReference>
<feature type="binding site" evidence="17">
    <location>
        <position position="250"/>
    </location>
    <ligand>
        <name>substrate</name>
    </ligand>
</feature>
<dbReference type="InterPro" id="IPR011281">
    <property type="entry name" value="Succ_DH_flav_su_fwd"/>
</dbReference>
<evidence type="ECO:0000256" key="14">
    <source>
        <dbReference type="ARBA" id="ARBA00049220"/>
    </source>
</evidence>
<dbReference type="GO" id="GO:0008177">
    <property type="term" value="F:succinate dehydrogenase (quinone) activity"/>
    <property type="evidence" value="ECO:0007669"/>
    <property type="project" value="UniProtKB-EC"/>
</dbReference>
<feature type="modified residue" description="Tele-8alpha-FAD histidine" evidence="19">
    <location>
        <position position="53"/>
    </location>
</feature>
<feature type="binding site" evidence="18">
    <location>
        <position position="395"/>
    </location>
    <ligand>
        <name>FAD</name>
        <dbReference type="ChEBI" id="CHEBI:57692"/>
    </ligand>
</feature>
<dbReference type="SUPFAM" id="SSF51905">
    <property type="entry name" value="FAD/NAD(P)-binding domain"/>
    <property type="match status" value="1"/>
</dbReference>
<dbReference type="RefSeq" id="WP_170163734.1">
    <property type="nucleotide sequence ID" value="NZ_REFR01000011.1"/>
</dbReference>
<comment type="similarity">
    <text evidence="3 20">Belongs to the FAD-dependent oxidoreductase 2 family. FRD/SDH subfamily.</text>
</comment>
<comment type="subunit">
    <text evidence="4">Part of an enzyme complex containing four subunits: a flavoprotein, an iron-sulfur, cytochrome b-556, and a hydrophobic anchor protein.</text>
</comment>
<evidence type="ECO:0000256" key="10">
    <source>
        <dbReference type="ARBA" id="ARBA00022827"/>
    </source>
</evidence>
<comment type="cofactor">
    <cofactor evidence="18">
        <name>FAD</name>
        <dbReference type="ChEBI" id="CHEBI:57692"/>
    </cofactor>
    <text evidence="18">Flavinylated by SdhE, about 5% flavinylation occurs in the absence of SdhE.</text>
</comment>
<dbReference type="InterPro" id="IPR003953">
    <property type="entry name" value="FAD-dep_OxRdtase_2_FAD-bd"/>
</dbReference>
<dbReference type="FunFam" id="3.90.700.10:FF:000001">
    <property type="entry name" value="Mitochondrial succinate dehydrogenase flavoprotein subunit"/>
    <property type="match status" value="1"/>
</dbReference>
<keyword evidence="8 20" id="KW-0816">Tricarboxylic acid cycle</keyword>
<evidence type="ECO:0000313" key="24">
    <source>
        <dbReference type="Proteomes" id="UP000271227"/>
    </source>
</evidence>
<proteinExistence type="inferred from homology"/>
<dbReference type="GO" id="GO:0009055">
    <property type="term" value="F:electron transfer activity"/>
    <property type="evidence" value="ECO:0007669"/>
    <property type="project" value="TreeGrafter"/>
</dbReference>
<dbReference type="SUPFAM" id="SSF56425">
    <property type="entry name" value="Succinate dehydrogenase/fumarate reductase flavoprotein, catalytic domain"/>
    <property type="match status" value="1"/>
</dbReference>
<feature type="binding site" evidence="17">
    <location>
        <position position="406"/>
    </location>
    <ligand>
        <name>substrate</name>
    </ligand>
</feature>
<evidence type="ECO:0000256" key="15">
    <source>
        <dbReference type="NCBIfam" id="TIGR01816"/>
    </source>
</evidence>
<dbReference type="PIRSF" id="PIRSF000171">
    <property type="entry name" value="SDHA_APRA_LASPO"/>
    <property type="match status" value="1"/>
</dbReference>
<dbReference type="EMBL" id="REFR01000011">
    <property type="protein sequence ID" value="RMB07790.1"/>
    <property type="molecule type" value="Genomic_DNA"/>
</dbReference>
<evidence type="ECO:0000256" key="2">
    <source>
        <dbReference type="ARBA" id="ARBA00004894"/>
    </source>
</evidence>
<feature type="binding site" evidence="18">
    <location>
        <begin position="411"/>
        <end position="412"/>
    </location>
    <ligand>
        <name>FAD</name>
        <dbReference type="ChEBI" id="CHEBI:57692"/>
    </ligand>
</feature>
<accession>A0A3M0CGZ0</accession>
<dbReference type="PANTHER" id="PTHR11632:SF51">
    <property type="entry name" value="SUCCINATE DEHYDROGENASE [UBIQUINONE] FLAVOPROTEIN SUBUNIT, MITOCHONDRIAL"/>
    <property type="match status" value="1"/>
</dbReference>
<dbReference type="FunFam" id="3.50.50.60:FF:000026">
    <property type="entry name" value="Succinate dehydrogenase flavoprotein subunit"/>
    <property type="match status" value="1"/>
</dbReference>
<dbReference type="FunCoup" id="A0A3M0CGZ0">
    <property type="interactions" value="495"/>
</dbReference>
<dbReference type="NCBIfam" id="TIGR01812">
    <property type="entry name" value="sdhA_frdA_Gneg"/>
    <property type="match status" value="1"/>
</dbReference>
<feature type="domain" description="Fumarate reductase/succinate dehydrogenase flavoprotein-like C-terminal" evidence="22">
    <location>
        <begin position="468"/>
        <end position="599"/>
    </location>
</feature>
<dbReference type="Gene3D" id="3.90.700.10">
    <property type="entry name" value="Succinate dehydrogenase/fumarate reductase flavoprotein, catalytic domain"/>
    <property type="match status" value="1"/>
</dbReference>
<evidence type="ECO:0000256" key="4">
    <source>
        <dbReference type="ARBA" id="ARBA00011294"/>
    </source>
</evidence>
<keyword evidence="7 20" id="KW-0813">Transport</keyword>
<dbReference type="Proteomes" id="UP000271227">
    <property type="component" value="Unassembled WGS sequence"/>
</dbReference>
<feature type="binding site" evidence="18">
    <location>
        <begin position="45"/>
        <end position="60"/>
    </location>
    <ligand>
        <name>FAD</name>
        <dbReference type="ChEBI" id="CHEBI:57692"/>
    </ligand>
</feature>
<dbReference type="PROSITE" id="PS00504">
    <property type="entry name" value="FRD_SDH_FAD_BINDING"/>
    <property type="match status" value="1"/>
</dbReference>
<evidence type="ECO:0000256" key="6">
    <source>
        <dbReference type="ARBA" id="ARBA00019965"/>
    </source>
</evidence>
<evidence type="ECO:0000256" key="20">
    <source>
        <dbReference type="RuleBase" id="RU362051"/>
    </source>
</evidence>
<name>A0A3M0CGZ0_9PROT</name>
<evidence type="ECO:0000256" key="7">
    <source>
        <dbReference type="ARBA" id="ARBA00022448"/>
    </source>
</evidence>
<dbReference type="InterPro" id="IPR027477">
    <property type="entry name" value="Succ_DH/fumarate_Rdtase_cat_sf"/>
</dbReference>
<comment type="caution">
    <text evidence="23">The sequence shown here is derived from an EMBL/GenBank/DDBJ whole genome shotgun (WGS) entry which is preliminary data.</text>
</comment>
<feature type="binding site" evidence="18">
    <location>
        <position position="229"/>
    </location>
    <ligand>
        <name>FAD</name>
        <dbReference type="ChEBI" id="CHEBI:57692"/>
    </ligand>
</feature>
<dbReference type="FunFam" id="1.20.58.100:FF:000001">
    <property type="entry name" value="Succinate dehydrogenase flavoprotein subunit (SdhA)"/>
    <property type="match status" value="1"/>
</dbReference>
<dbReference type="Gene3D" id="1.20.58.100">
    <property type="entry name" value="Fumarate reductase/succinate dehydrogenase flavoprotein-like, C-terminal domain"/>
    <property type="match status" value="1"/>
</dbReference>
<dbReference type="Pfam" id="PF00890">
    <property type="entry name" value="FAD_binding_2"/>
    <property type="match status" value="1"/>
</dbReference>
<evidence type="ECO:0000256" key="1">
    <source>
        <dbReference type="ARBA" id="ARBA00004515"/>
    </source>
</evidence>
<feature type="binding site" evidence="18">
    <location>
        <begin position="22"/>
        <end position="27"/>
    </location>
    <ligand>
        <name>FAD</name>
        <dbReference type="ChEBI" id="CHEBI:57692"/>
    </ligand>
</feature>
<sequence>MSEALTETYPVTVHTYDAVVVGAGGSGLRATMGLAESGLKTACITKVFPTRSHTVAAQGGIAASLGNMGEDHWTWHMYDTVKGSDWLGDQDAIEYLVREAPAAVYELEHYGVPFSRTEEGRIYQRAFGGMTTHFGEGAAAQRTCAAADRTGHAMLHALYQQSLKHDSDFFIEYFAIDLIMEDGECRGVIAMNMEDGTLHAFRAHATVLATGGYGRAYFSATSAHTCTGDGGGMVLRAGLAVQDMEFVQFHPTGIYGAGVLITEGARGEGGYLVNGEGERFMERYAPSAKDLASRDVVSRSMSNEIREGRGVGANKDHIHLHLDHLDPAILAERLPGISESAKIFAGVDVTREPIPVLPTVHYNMGGIPTNYWGEVINPTPEDQDRIVPGLFAVGEAACVSVHGANRLGSNSLIDLVVFGRAVGKRVPELVKTGATHKPLPKGYEDMALGRLDAARYAHGSTSTAELRLSMQRTMQNNCAVFRTNEVLEEGKTLIDKVVGGLDDLKTSDRSLVWNSDLIETLELQNMVPQAVLTMYSAANRKESRGAHMHEDYPDRDDETWMKHTAAWFDGTSARIGYREVHNYTLTDEVEYIKPKARVY</sequence>
<evidence type="ECO:0000256" key="19">
    <source>
        <dbReference type="PIRSR" id="PIRSR611281-4"/>
    </source>
</evidence>